<comment type="caution">
    <text evidence="2">The sequence shown here is derived from an EMBL/GenBank/DDBJ whole genome shotgun (WGS) entry which is preliminary data.</text>
</comment>
<accession>A0AAD4DF25</accession>
<dbReference type="EMBL" id="JAAAIL010000380">
    <property type="protein sequence ID" value="KAG0276358.1"/>
    <property type="molecule type" value="Genomic_DNA"/>
</dbReference>
<sequence length="93" mass="10507">MTKLFQLLLAAVFVSSASARFCMHVREATCDWGSCDYEFEGDRNGETLGSVFFFVPIGLPTDTFYMSTDNEWSYNPKQQRVRACGQEGALEET</sequence>
<dbReference type="AlphaFoldDB" id="A0AAD4DF25"/>
<keyword evidence="1" id="KW-0732">Signal</keyword>
<feature type="signal peptide" evidence="1">
    <location>
        <begin position="1"/>
        <end position="19"/>
    </location>
</feature>
<evidence type="ECO:0000313" key="2">
    <source>
        <dbReference type="EMBL" id="KAG0276358.1"/>
    </source>
</evidence>
<reference evidence="2" key="1">
    <citation type="journal article" date="2020" name="Fungal Divers.">
        <title>Resolving the Mortierellaceae phylogeny through synthesis of multi-gene phylogenetics and phylogenomics.</title>
        <authorList>
            <person name="Vandepol N."/>
            <person name="Liber J."/>
            <person name="Desiro A."/>
            <person name="Na H."/>
            <person name="Kennedy M."/>
            <person name="Barry K."/>
            <person name="Grigoriev I.V."/>
            <person name="Miller A.N."/>
            <person name="O'Donnell K."/>
            <person name="Stajich J.E."/>
            <person name="Bonito G."/>
        </authorList>
    </citation>
    <scope>NUCLEOTIDE SEQUENCE</scope>
    <source>
        <strain evidence="2">NRRL 28262</strain>
    </source>
</reference>
<evidence type="ECO:0000256" key="1">
    <source>
        <dbReference type="SAM" id="SignalP"/>
    </source>
</evidence>
<proteinExistence type="predicted"/>
<organism evidence="2 3">
    <name type="scientific">Linnemannia exigua</name>
    <dbReference type="NCBI Taxonomy" id="604196"/>
    <lineage>
        <taxon>Eukaryota</taxon>
        <taxon>Fungi</taxon>
        <taxon>Fungi incertae sedis</taxon>
        <taxon>Mucoromycota</taxon>
        <taxon>Mortierellomycotina</taxon>
        <taxon>Mortierellomycetes</taxon>
        <taxon>Mortierellales</taxon>
        <taxon>Mortierellaceae</taxon>
        <taxon>Linnemannia</taxon>
    </lineage>
</organism>
<dbReference type="Proteomes" id="UP001194580">
    <property type="component" value="Unassembled WGS sequence"/>
</dbReference>
<gene>
    <name evidence="2" type="ORF">BGZ95_007663</name>
</gene>
<keyword evidence="3" id="KW-1185">Reference proteome</keyword>
<protein>
    <submittedName>
        <fullName evidence="2">Uncharacterized protein</fullName>
    </submittedName>
</protein>
<evidence type="ECO:0000313" key="3">
    <source>
        <dbReference type="Proteomes" id="UP001194580"/>
    </source>
</evidence>
<feature type="chain" id="PRO_5042009554" evidence="1">
    <location>
        <begin position="20"/>
        <end position="93"/>
    </location>
</feature>
<feature type="non-terminal residue" evidence="2">
    <location>
        <position position="93"/>
    </location>
</feature>
<name>A0AAD4DF25_9FUNG</name>